<accession>A0A1I2R217</accession>
<keyword evidence="2" id="KW-1185">Reference proteome</keyword>
<proteinExistence type="predicted"/>
<reference evidence="2" key="1">
    <citation type="submission" date="2016-10" db="EMBL/GenBank/DDBJ databases">
        <authorList>
            <person name="Varghese N."/>
            <person name="Submissions S."/>
        </authorList>
    </citation>
    <scope>NUCLEOTIDE SEQUENCE [LARGE SCALE GENOMIC DNA]</scope>
    <source>
        <strain evidence="2">DSM 17038</strain>
    </source>
</reference>
<evidence type="ECO:0000313" key="1">
    <source>
        <dbReference type="EMBL" id="SFG34548.1"/>
    </source>
</evidence>
<dbReference type="EMBL" id="FOOX01000004">
    <property type="protein sequence ID" value="SFG34548.1"/>
    <property type="molecule type" value="Genomic_DNA"/>
</dbReference>
<name>A0A1I2R217_9FIRM</name>
<protein>
    <recommendedName>
        <fullName evidence="3">Acetyltransferase (GNAT) domain-containing protein</fullName>
    </recommendedName>
</protein>
<dbReference type="Proteomes" id="UP000199337">
    <property type="component" value="Unassembled WGS sequence"/>
</dbReference>
<gene>
    <name evidence="1" type="ORF">SAMN05660649_01354</name>
</gene>
<sequence>MGNADIVIRKAVRSDAGEIWQLLHNNSIPWDMGRIHQEIDFLNVLSFEKKLLGVFHGSVSPGFEKISWVAGHPMYAEDSLRAALVYSLFGVICRLPGTRIEQLMKSYLKMPINKPNSIGFGIR</sequence>
<dbReference type="OrthoDB" id="2436196at2"/>
<organism evidence="1 2">
    <name type="scientific">Desulfotruncus arcticus DSM 17038</name>
    <dbReference type="NCBI Taxonomy" id="1121424"/>
    <lineage>
        <taxon>Bacteria</taxon>
        <taxon>Bacillati</taxon>
        <taxon>Bacillota</taxon>
        <taxon>Clostridia</taxon>
        <taxon>Eubacteriales</taxon>
        <taxon>Desulfallaceae</taxon>
        <taxon>Desulfotruncus</taxon>
    </lineage>
</organism>
<evidence type="ECO:0008006" key="3">
    <source>
        <dbReference type="Google" id="ProtNLM"/>
    </source>
</evidence>
<evidence type="ECO:0000313" key="2">
    <source>
        <dbReference type="Proteomes" id="UP000199337"/>
    </source>
</evidence>
<dbReference type="RefSeq" id="WP_092469981.1">
    <property type="nucleotide sequence ID" value="NZ_FOOX01000004.1"/>
</dbReference>
<dbReference type="STRING" id="341036.SAMN05660649_01354"/>
<dbReference type="AlphaFoldDB" id="A0A1I2R217"/>